<gene>
    <name evidence="1" type="ORF">ACFSUF_08885</name>
</gene>
<dbReference type="EMBL" id="JBHUME010000007">
    <property type="protein sequence ID" value="MFD2612535.1"/>
    <property type="molecule type" value="Genomic_DNA"/>
</dbReference>
<proteinExistence type="predicted"/>
<comment type="caution">
    <text evidence="1">The sequence shown here is derived from an EMBL/GenBank/DDBJ whole genome shotgun (WGS) entry which is preliminary data.</text>
</comment>
<evidence type="ECO:0000313" key="2">
    <source>
        <dbReference type="Proteomes" id="UP001597541"/>
    </source>
</evidence>
<reference evidence="2" key="1">
    <citation type="journal article" date="2019" name="Int. J. Syst. Evol. Microbiol.">
        <title>The Global Catalogue of Microorganisms (GCM) 10K type strain sequencing project: providing services to taxonomists for standard genome sequencing and annotation.</title>
        <authorList>
            <consortium name="The Broad Institute Genomics Platform"/>
            <consortium name="The Broad Institute Genome Sequencing Center for Infectious Disease"/>
            <person name="Wu L."/>
            <person name="Ma J."/>
        </authorList>
    </citation>
    <scope>NUCLEOTIDE SEQUENCE [LARGE SCALE GENOMIC DNA]</scope>
    <source>
        <strain evidence="2">KCTC 3950</strain>
    </source>
</reference>
<protein>
    <submittedName>
        <fullName evidence="1">Uncharacterized protein</fullName>
    </submittedName>
</protein>
<organism evidence="1 2">
    <name type="scientific">Paenibacillus gansuensis</name>
    <dbReference type="NCBI Taxonomy" id="306542"/>
    <lineage>
        <taxon>Bacteria</taxon>
        <taxon>Bacillati</taxon>
        <taxon>Bacillota</taxon>
        <taxon>Bacilli</taxon>
        <taxon>Bacillales</taxon>
        <taxon>Paenibacillaceae</taxon>
        <taxon>Paenibacillus</taxon>
    </lineage>
</organism>
<name>A0ABW5PC44_9BACL</name>
<evidence type="ECO:0000313" key="1">
    <source>
        <dbReference type="EMBL" id="MFD2612535.1"/>
    </source>
</evidence>
<keyword evidence="2" id="KW-1185">Reference proteome</keyword>
<dbReference type="RefSeq" id="WP_377602179.1">
    <property type="nucleotide sequence ID" value="NZ_JBHUME010000007.1"/>
</dbReference>
<dbReference type="Proteomes" id="UP001597541">
    <property type="component" value="Unassembled WGS sequence"/>
</dbReference>
<sequence>MYTIKHAEYRGMVKQGGEQYAQVAVQSLLSGQPEVLAHFVSDGRGGYDMPLLLESHADLDIDWYENNLHQAFVDITDPQGTSRSFAADPKAREQFKKEVLSYGDIREKLQNALGDIK</sequence>
<accession>A0ABW5PC44</accession>